<dbReference type="SMART" id="SM00268">
    <property type="entry name" value="ACTIN"/>
    <property type="match status" value="1"/>
</dbReference>
<dbReference type="STRING" id="1077348.A0A2G8RTP1"/>
<keyword evidence="4" id="KW-1185">Reference proteome</keyword>
<accession>A0A2G8RTP1</accession>
<feature type="compositionally biased region" description="Basic and acidic residues" evidence="2">
    <location>
        <begin position="577"/>
        <end position="614"/>
    </location>
</feature>
<dbReference type="AlphaFoldDB" id="A0A2G8RTP1"/>
<comment type="similarity">
    <text evidence="1">Belongs to the actin family.</text>
</comment>
<feature type="region of interest" description="Disordered" evidence="2">
    <location>
        <begin position="107"/>
        <end position="137"/>
    </location>
</feature>
<feature type="region of interest" description="Disordered" evidence="2">
    <location>
        <begin position="505"/>
        <end position="617"/>
    </location>
</feature>
<dbReference type="Gene3D" id="3.30.420.40">
    <property type="match status" value="3"/>
</dbReference>
<dbReference type="EMBL" id="AYKW01000056">
    <property type="protein sequence ID" value="PIL24870.1"/>
    <property type="molecule type" value="Genomic_DNA"/>
</dbReference>
<gene>
    <name evidence="3" type="ORF">GSI_12757</name>
</gene>
<evidence type="ECO:0000256" key="1">
    <source>
        <dbReference type="RuleBase" id="RU000487"/>
    </source>
</evidence>
<feature type="compositionally biased region" description="Basic and acidic residues" evidence="2">
    <location>
        <begin position="553"/>
        <end position="570"/>
    </location>
</feature>
<organism evidence="3 4">
    <name type="scientific">Ganoderma sinense ZZ0214-1</name>
    <dbReference type="NCBI Taxonomy" id="1077348"/>
    <lineage>
        <taxon>Eukaryota</taxon>
        <taxon>Fungi</taxon>
        <taxon>Dikarya</taxon>
        <taxon>Basidiomycota</taxon>
        <taxon>Agaricomycotina</taxon>
        <taxon>Agaricomycetes</taxon>
        <taxon>Polyporales</taxon>
        <taxon>Polyporaceae</taxon>
        <taxon>Ganoderma</taxon>
    </lineage>
</organism>
<protein>
    <submittedName>
        <fullName evidence="3">Uncharacterized protein</fullName>
    </submittedName>
</protein>
<dbReference type="InterPro" id="IPR004000">
    <property type="entry name" value="Actin"/>
</dbReference>
<dbReference type="Pfam" id="PF00022">
    <property type="entry name" value="Actin"/>
    <property type="match status" value="2"/>
</dbReference>
<dbReference type="Proteomes" id="UP000230002">
    <property type="component" value="Unassembled WGS sequence"/>
</dbReference>
<dbReference type="SUPFAM" id="SSF53067">
    <property type="entry name" value="Actin-like ATPase domain"/>
    <property type="match status" value="2"/>
</dbReference>
<dbReference type="OrthoDB" id="5572108at2759"/>
<evidence type="ECO:0000256" key="2">
    <source>
        <dbReference type="SAM" id="MobiDB-lite"/>
    </source>
</evidence>
<proteinExistence type="inferred from homology"/>
<dbReference type="InterPro" id="IPR043129">
    <property type="entry name" value="ATPase_NBD"/>
</dbReference>
<dbReference type="CDD" id="cd10206">
    <property type="entry name" value="ASKHA_NBD_Arp8-like"/>
    <property type="match status" value="1"/>
</dbReference>
<evidence type="ECO:0000313" key="3">
    <source>
        <dbReference type="EMBL" id="PIL24870.1"/>
    </source>
</evidence>
<name>A0A2G8RTP1_9APHY</name>
<feature type="compositionally biased region" description="Acidic residues" evidence="2">
    <location>
        <begin position="543"/>
        <end position="552"/>
    </location>
</feature>
<evidence type="ECO:0000313" key="4">
    <source>
        <dbReference type="Proteomes" id="UP000230002"/>
    </source>
</evidence>
<dbReference type="Gene3D" id="3.90.640.10">
    <property type="entry name" value="Actin, Chain A, domain 4"/>
    <property type="match status" value="1"/>
</dbReference>
<reference evidence="3 4" key="1">
    <citation type="journal article" date="2015" name="Sci. Rep.">
        <title>Chromosome-level genome map provides insights into diverse defense mechanisms in the medicinal fungus Ganoderma sinense.</title>
        <authorList>
            <person name="Zhu Y."/>
            <person name="Xu J."/>
            <person name="Sun C."/>
            <person name="Zhou S."/>
            <person name="Xu H."/>
            <person name="Nelson D.R."/>
            <person name="Qian J."/>
            <person name="Song J."/>
            <person name="Luo H."/>
            <person name="Xiang L."/>
            <person name="Li Y."/>
            <person name="Xu Z."/>
            <person name="Ji A."/>
            <person name="Wang L."/>
            <person name="Lu S."/>
            <person name="Hayward A."/>
            <person name="Sun W."/>
            <person name="Li X."/>
            <person name="Schwartz D.C."/>
            <person name="Wang Y."/>
            <person name="Chen S."/>
        </authorList>
    </citation>
    <scope>NUCLEOTIDE SEQUENCE [LARGE SCALE GENOMIC DNA]</scope>
    <source>
        <strain evidence="3 4">ZZ0214-1</strain>
    </source>
</reference>
<comment type="caution">
    <text evidence="3">The sequence shown here is derived from an EMBL/GenBank/DDBJ whole genome shotgun (WGS) entry which is preliminary data.</text>
</comment>
<sequence length="781" mass="86109">MPRGIPNAKRDESALRYTSFHVPLAPNPKHVGSTYLKAESQTLWARNANRAHRARLDEAGAATPTETRRGAKVVVIHLGSRFLRIGRASDVTPLTIPNVIARKQTSAVPPQTYVEGISRPREERKRSTPSTTAPSGDEYAVTIASDDPFDAKVAAITVSLRDRMRFYKLRVTTNAASIATTFNAQFKPEIIPEINDPYRVDWISSSEEPYLVGDAALRLANPEEMGYAVRWPIYGGNFNTRDYPSTQLVLSDIEVILRESLKLKEIEPNAYKDHSVVLVIPDYYDRAYVEALVRILLVDIGFKQESLAATYGAGISNACVVDMGAVKTSIACVDDGLVIADTRMVLTMGGNDITEFLYVMLEKIGFPYRDLSLARSYDWNVIEDLKARLCTLAEGDVALNLYDFFVRRPGHSTEKYGLRAYDEIILAPMCLFEPRVIEFEQKRAGMRFLMRAPDMAEEILEQSADKYLERYTQAMMISTQHLFPVLPPITLDQAPPIVTPAVQTPATTEGQSLAVTPQPATGQATPTPEEHSQTANGSKTDPDGDVEMNDAESTEKDENNERDENGKENEGDNVNGDDAKEKEKESEPKVKEEPESADKPMDTDEKEKDKEKSVTADAANVEVIDVDQLDDKVIAPPPSAAHVPPPPVPVAVPLSAFNIDVSFEASKLPLDVAIFNSARAAGGDEKIRKYLQAVLVIGGSALVPGMAHALESRLQAIATPLVPNMEKVQIIPPPKDVDPRVLAWKGAAVLGKMDGVADLWVSKADWELFGMRALKERCFYL</sequence>
<feature type="compositionally biased region" description="Low complexity" evidence="2">
    <location>
        <begin position="516"/>
        <end position="527"/>
    </location>
</feature>
<feature type="compositionally biased region" description="Polar residues" evidence="2">
    <location>
        <begin position="505"/>
        <end position="515"/>
    </location>
</feature>
<dbReference type="PANTHER" id="PTHR11937">
    <property type="entry name" value="ACTIN"/>
    <property type="match status" value="1"/>
</dbReference>